<protein>
    <recommendedName>
        <fullName evidence="1">DUF6734 domain-containing protein</fullName>
    </recommendedName>
</protein>
<dbReference type="AlphaFoldDB" id="A0AAJ1R132"/>
<accession>A0AAJ1R132</accession>
<gene>
    <name evidence="2" type="ORF">QX233_04870</name>
</gene>
<dbReference type="Proteomes" id="UP001225933">
    <property type="component" value="Unassembled WGS sequence"/>
</dbReference>
<dbReference type="InterPro" id="IPR046621">
    <property type="entry name" value="DUF6734"/>
</dbReference>
<dbReference type="Pfam" id="PF20508">
    <property type="entry name" value="DUF6734"/>
    <property type="match status" value="1"/>
</dbReference>
<proteinExistence type="predicted"/>
<name>A0AAJ1R132_9FLAO</name>
<comment type="caution">
    <text evidence="2">The sequence shown here is derived from an EMBL/GenBank/DDBJ whole genome shotgun (WGS) entry which is preliminary data.</text>
</comment>
<dbReference type="RefSeq" id="WP_214591052.1">
    <property type="nucleotide sequence ID" value="NZ_JAUHGV010000004.1"/>
</dbReference>
<evidence type="ECO:0000313" key="2">
    <source>
        <dbReference type="EMBL" id="MDN4011786.1"/>
    </source>
</evidence>
<evidence type="ECO:0000259" key="1">
    <source>
        <dbReference type="Pfam" id="PF20508"/>
    </source>
</evidence>
<reference evidence="2" key="1">
    <citation type="submission" date="2023-06" db="EMBL/GenBank/DDBJ databases">
        <title>Two Chryseobacterium gambrini strains from China.</title>
        <authorList>
            <person name="Zeng J."/>
            <person name="Wu Y."/>
        </authorList>
    </citation>
    <scope>NUCLEOTIDE SEQUENCE</scope>
    <source>
        <strain evidence="2">SQ219</strain>
    </source>
</reference>
<dbReference type="EMBL" id="JAUHGV010000004">
    <property type="protein sequence ID" value="MDN4011786.1"/>
    <property type="molecule type" value="Genomic_DNA"/>
</dbReference>
<feature type="domain" description="DUF6734" evidence="1">
    <location>
        <begin position="1"/>
        <end position="290"/>
    </location>
</feature>
<organism evidence="2 3">
    <name type="scientific">Chryseobacterium gambrini</name>
    <dbReference type="NCBI Taxonomy" id="373672"/>
    <lineage>
        <taxon>Bacteria</taxon>
        <taxon>Pseudomonadati</taxon>
        <taxon>Bacteroidota</taxon>
        <taxon>Flavobacteriia</taxon>
        <taxon>Flavobacteriales</taxon>
        <taxon>Weeksellaceae</taxon>
        <taxon>Chryseobacterium group</taxon>
        <taxon>Chryseobacterium</taxon>
    </lineage>
</organism>
<sequence length="296" mass="34862">MKIIQSFWSKPSYKKKNVKLHDRNNGGWTDKKYNYFSWALSCLQFRKYYDDVELITDEIGYNILIEKLKLPYTKVDVCLDKINHYHEDLWALGKIYAYSIQNTPFIHADGDVFIFEKFEEHFEHAPIVCQNSEIGYTLYKEIFEAIQNHFAYIPEDILNYYNTFGEVNGVNNGIVGGNAILFFKQYTDKAFEFIDKNADYLSKINIGLFNIIFEQALLYSMAHKEKIPVEFYFDNINQGFDGICDVLGSSFERSYLHALGPYKTVNTVPVQIEDLLRKSYPDYYHNIIRLLKTYQI</sequence>
<evidence type="ECO:0000313" key="3">
    <source>
        <dbReference type="Proteomes" id="UP001225933"/>
    </source>
</evidence>